<gene>
    <name evidence="1" type="ORF">CWM47_06285</name>
</gene>
<dbReference type="RefSeq" id="WP_100987174.1">
    <property type="nucleotide sequence ID" value="NZ_CP025096.1"/>
</dbReference>
<dbReference type="OrthoDB" id="959480at2"/>
<protein>
    <submittedName>
        <fullName evidence="1">Uncharacterized protein</fullName>
    </submittedName>
</protein>
<proteinExistence type="predicted"/>
<dbReference type="KEGG" id="spir:CWM47_06285"/>
<organism evidence="1 2">
    <name type="scientific">Spirosoma pollinicola</name>
    <dbReference type="NCBI Taxonomy" id="2057025"/>
    <lineage>
        <taxon>Bacteria</taxon>
        <taxon>Pseudomonadati</taxon>
        <taxon>Bacteroidota</taxon>
        <taxon>Cytophagia</taxon>
        <taxon>Cytophagales</taxon>
        <taxon>Cytophagaceae</taxon>
        <taxon>Spirosoma</taxon>
    </lineage>
</organism>
<evidence type="ECO:0000313" key="2">
    <source>
        <dbReference type="Proteomes" id="UP000232883"/>
    </source>
</evidence>
<dbReference type="Proteomes" id="UP000232883">
    <property type="component" value="Chromosome"/>
</dbReference>
<reference evidence="1 2" key="1">
    <citation type="submission" date="2017-11" db="EMBL/GenBank/DDBJ databases">
        <title>Taxonomic description and genome sequences of Spirosoma HA7 sp. nov., isolated from pollen microhabitat of Corylus avellana.</title>
        <authorList>
            <person name="Ambika Manirajan B."/>
            <person name="Suarez C."/>
            <person name="Ratering S."/>
            <person name="Geissler-Plaum R."/>
            <person name="Cardinale M."/>
            <person name="Sylvia S."/>
        </authorList>
    </citation>
    <scope>NUCLEOTIDE SEQUENCE [LARGE SCALE GENOMIC DNA]</scope>
    <source>
        <strain evidence="1 2">HA7</strain>
    </source>
</reference>
<sequence>MTVLISPKELLAIDHYLGQAKNNQLQGQLQYAVYSQEELVFIFPAIRKLLSYGVQENEKLAKHAIRYNYAYMRRGSKNNPRHIFMLVLTYTQVLADLLSMYKLAVAREQTNETKAAFFARKELKDWLFSLTIDEMSPGEYAQFRSLIGR</sequence>
<dbReference type="AlphaFoldDB" id="A0A2K8YV08"/>
<accession>A0A2K8YV08</accession>
<evidence type="ECO:0000313" key="1">
    <source>
        <dbReference type="EMBL" id="AUD01453.1"/>
    </source>
</evidence>
<keyword evidence="2" id="KW-1185">Reference proteome</keyword>
<name>A0A2K8YV08_9BACT</name>
<dbReference type="EMBL" id="CP025096">
    <property type="protein sequence ID" value="AUD01453.1"/>
    <property type="molecule type" value="Genomic_DNA"/>
</dbReference>